<comment type="caution">
    <text evidence="2">The sequence shown here is derived from an EMBL/GenBank/DDBJ whole genome shotgun (WGS) entry which is preliminary data.</text>
</comment>
<dbReference type="InterPro" id="IPR029068">
    <property type="entry name" value="Glyas_Bleomycin-R_OHBP_Dase"/>
</dbReference>
<evidence type="ECO:0000259" key="1">
    <source>
        <dbReference type="PROSITE" id="PS51819"/>
    </source>
</evidence>
<dbReference type="CDD" id="cd07246">
    <property type="entry name" value="VOC_like"/>
    <property type="match status" value="1"/>
</dbReference>
<reference evidence="2" key="1">
    <citation type="journal article" date="2023" name="bioRxiv">
        <title>Improved chromosome-level genome assembly for marigold (Tagetes erecta).</title>
        <authorList>
            <person name="Jiang F."/>
            <person name="Yuan L."/>
            <person name="Wang S."/>
            <person name="Wang H."/>
            <person name="Xu D."/>
            <person name="Wang A."/>
            <person name="Fan W."/>
        </authorList>
    </citation>
    <scope>NUCLEOTIDE SEQUENCE</scope>
    <source>
        <strain evidence="2">WSJ</strain>
        <tissue evidence="2">Leaf</tissue>
    </source>
</reference>
<dbReference type="SUPFAM" id="SSF54593">
    <property type="entry name" value="Glyoxalase/Bleomycin resistance protein/Dihydroxybiphenyl dioxygenase"/>
    <property type="match status" value="1"/>
</dbReference>
<dbReference type="InterPro" id="IPR054576">
    <property type="entry name" value="At5g48480-like_N"/>
</dbReference>
<feature type="domain" description="VOC" evidence="1">
    <location>
        <begin position="103"/>
        <end position="236"/>
    </location>
</feature>
<dbReference type="PANTHER" id="PTHR34109">
    <property type="entry name" value="BNAUNNG04460D PROTEIN-RELATED"/>
    <property type="match status" value="1"/>
</dbReference>
<organism evidence="2 3">
    <name type="scientific">Tagetes erecta</name>
    <name type="common">African marigold</name>
    <dbReference type="NCBI Taxonomy" id="13708"/>
    <lineage>
        <taxon>Eukaryota</taxon>
        <taxon>Viridiplantae</taxon>
        <taxon>Streptophyta</taxon>
        <taxon>Embryophyta</taxon>
        <taxon>Tracheophyta</taxon>
        <taxon>Spermatophyta</taxon>
        <taxon>Magnoliopsida</taxon>
        <taxon>eudicotyledons</taxon>
        <taxon>Gunneridae</taxon>
        <taxon>Pentapetalae</taxon>
        <taxon>asterids</taxon>
        <taxon>campanulids</taxon>
        <taxon>Asterales</taxon>
        <taxon>Asteraceae</taxon>
        <taxon>Asteroideae</taxon>
        <taxon>Heliantheae alliance</taxon>
        <taxon>Tageteae</taxon>
        <taxon>Tagetes</taxon>
    </lineage>
</organism>
<sequence length="245" mass="26745">MPLLTNHYSNIPIYSLQFHLTRVWYDRNYTRKTRVDTKVHFKRLRFIASIKPHHRVSTHVSSPLIYTLYNRFLSPRVSLSSEKMATENTNGAAVEKKTVTFTAMKPQLFVESSKASDAVAFYKSAFGAEEVNRVSHPKRKADQELPLLLSAEIKLGSASILISDVSDDSTAPAKAVSSGVVFCLETDDVEAAVEKAVKAGAVADGEISEGEDGACCGGRVGKVKDPYGVVWVFCTAAKKAGNVEA</sequence>
<evidence type="ECO:0000313" key="3">
    <source>
        <dbReference type="Proteomes" id="UP001229421"/>
    </source>
</evidence>
<accession>A0AAD8P710</accession>
<dbReference type="AlphaFoldDB" id="A0AAD8P710"/>
<dbReference type="EMBL" id="JAUHHV010000001">
    <property type="protein sequence ID" value="KAK1434734.1"/>
    <property type="molecule type" value="Genomic_DNA"/>
</dbReference>
<evidence type="ECO:0000313" key="2">
    <source>
        <dbReference type="EMBL" id="KAK1434734.1"/>
    </source>
</evidence>
<gene>
    <name evidence="2" type="ORF">QVD17_00484</name>
</gene>
<name>A0AAD8P710_TARER</name>
<dbReference type="InterPro" id="IPR037523">
    <property type="entry name" value="VOC_core"/>
</dbReference>
<proteinExistence type="predicted"/>
<dbReference type="InterPro" id="IPR054575">
    <property type="entry name" value="At5g48480-like_C"/>
</dbReference>
<protein>
    <recommendedName>
        <fullName evidence="1">VOC domain-containing protein</fullName>
    </recommendedName>
</protein>
<dbReference type="Pfam" id="PF22656">
    <property type="entry name" value="At5g48480-like_N"/>
    <property type="match status" value="1"/>
</dbReference>
<keyword evidence="3" id="KW-1185">Reference proteome</keyword>
<dbReference type="PROSITE" id="PS51819">
    <property type="entry name" value="VOC"/>
    <property type="match status" value="1"/>
</dbReference>
<dbReference type="Proteomes" id="UP001229421">
    <property type="component" value="Unassembled WGS sequence"/>
</dbReference>
<dbReference type="PANTHER" id="PTHR34109:SF1">
    <property type="entry name" value="VOC DOMAIN-CONTAINING PROTEIN"/>
    <property type="match status" value="1"/>
</dbReference>
<dbReference type="Pfam" id="PF22650">
    <property type="entry name" value="At5g48480-like_C"/>
    <property type="match status" value="1"/>
</dbReference>
<dbReference type="Gene3D" id="3.10.180.10">
    <property type="entry name" value="2,3-Dihydroxybiphenyl 1,2-Dioxygenase, domain 1"/>
    <property type="match status" value="1"/>
</dbReference>